<organism evidence="11 12">
    <name type="scientific">Paenibacillus piri</name>
    <dbReference type="NCBI Taxonomy" id="2547395"/>
    <lineage>
        <taxon>Bacteria</taxon>
        <taxon>Bacillati</taxon>
        <taxon>Bacillota</taxon>
        <taxon>Bacilli</taxon>
        <taxon>Bacillales</taxon>
        <taxon>Paenibacillaceae</taxon>
        <taxon>Paenibacillus</taxon>
    </lineage>
</organism>
<dbReference type="GO" id="GO:0043565">
    <property type="term" value="F:sequence-specific DNA binding"/>
    <property type="evidence" value="ECO:0007669"/>
    <property type="project" value="InterPro"/>
</dbReference>
<dbReference type="InterPro" id="IPR009057">
    <property type="entry name" value="Homeodomain-like_sf"/>
</dbReference>
<evidence type="ECO:0000256" key="3">
    <source>
        <dbReference type="ARBA" id="ARBA00022553"/>
    </source>
</evidence>
<reference evidence="11 12" key="1">
    <citation type="submission" date="2019-03" db="EMBL/GenBank/DDBJ databases">
        <title>This is whole genome sequence of Paenibacillus sp MS74 strain.</title>
        <authorList>
            <person name="Trinh H.N."/>
        </authorList>
    </citation>
    <scope>NUCLEOTIDE SEQUENCE [LARGE SCALE GENOMIC DNA]</scope>
    <source>
        <strain evidence="11 12">MS74</strain>
    </source>
</reference>
<dbReference type="SMART" id="SM00342">
    <property type="entry name" value="HTH_ARAC"/>
    <property type="match status" value="1"/>
</dbReference>
<keyword evidence="2" id="KW-0963">Cytoplasm</keyword>
<dbReference type="CDD" id="cd17536">
    <property type="entry name" value="REC_YesN-like"/>
    <property type="match status" value="1"/>
</dbReference>
<evidence type="ECO:0000256" key="7">
    <source>
        <dbReference type="ARBA" id="ARBA00023163"/>
    </source>
</evidence>
<keyword evidence="4" id="KW-0902">Two-component regulatory system</keyword>
<gene>
    <name evidence="11" type="ORF">E1757_33830</name>
</gene>
<dbReference type="SMART" id="SM00448">
    <property type="entry name" value="REC"/>
    <property type="match status" value="1"/>
</dbReference>
<keyword evidence="6" id="KW-0238">DNA-binding</keyword>
<keyword evidence="12" id="KW-1185">Reference proteome</keyword>
<evidence type="ECO:0000313" key="11">
    <source>
        <dbReference type="EMBL" id="TDF90599.1"/>
    </source>
</evidence>
<dbReference type="Gene3D" id="1.10.10.60">
    <property type="entry name" value="Homeodomain-like"/>
    <property type="match status" value="2"/>
</dbReference>
<keyword evidence="7" id="KW-0804">Transcription</keyword>
<dbReference type="PROSITE" id="PS01124">
    <property type="entry name" value="HTH_ARAC_FAMILY_2"/>
    <property type="match status" value="1"/>
</dbReference>
<dbReference type="PANTHER" id="PTHR42713">
    <property type="entry name" value="HISTIDINE KINASE-RELATED"/>
    <property type="match status" value="1"/>
</dbReference>
<dbReference type="GO" id="GO:0003700">
    <property type="term" value="F:DNA-binding transcription factor activity"/>
    <property type="evidence" value="ECO:0007669"/>
    <property type="project" value="InterPro"/>
</dbReference>
<dbReference type="EMBL" id="SMRT01000032">
    <property type="protein sequence ID" value="TDF90599.1"/>
    <property type="molecule type" value="Genomic_DNA"/>
</dbReference>
<dbReference type="PRINTS" id="PR00032">
    <property type="entry name" value="HTHARAC"/>
</dbReference>
<evidence type="ECO:0000259" key="10">
    <source>
        <dbReference type="PROSITE" id="PS50110"/>
    </source>
</evidence>
<dbReference type="SUPFAM" id="SSF46689">
    <property type="entry name" value="Homeodomain-like"/>
    <property type="match status" value="2"/>
</dbReference>
<evidence type="ECO:0000256" key="6">
    <source>
        <dbReference type="ARBA" id="ARBA00023125"/>
    </source>
</evidence>
<dbReference type="GO" id="GO:0005737">
    <property type="term" value="C:cytoplasm"/>
    <property type="evidence" value="ECO:0007669"/>
    <property type="project" value="UniProtKB-SubCell"/>
</dbReference>
<dbReference type="InterPro" id="IPR018062">
    <property type="entry name" value="HTH_AraC-typ_CS"/>
</dbReference>
<evidence type="ECO:0000313" key="12">
    <source>
        <dbReference type="Proteomes" id="UP000295636"/>
    </source>
</evidence>
<evidence type="ECO:0000256" key="1">
    <source>
        <dbReference type="ARBA" id="ARBA00004496"/>
    </source>
</evidence>
<dbReference type="Gene3D" id="3.40.50.2300">
    <property type="match status" value="1"/>
</dbReference>
<feature type="domain" description="Response regulatory" evidence="10">
    <location>
        <begin position="3"/>
        <end position="120"/>
    </location>
</feature>
<dbReference type="PROSITE" id="PS50110">
    <property type="entry name" value="RESPONSE_REGULATORY"/>
    <property type="match status" value="1"/>
</dbReference>
<dbReference type="InterPro" id="IPR051552">
    <property type="entry name" value="HptR"/>
</dbReference>
<dbReference type="PANTHER" id="PTHR42713:SF3">
    <property type="entry name" value="TRANSCRIPTIONAL REGULATORY PROTEIN HPTR"/>
    <property type="match status" value="1"/>
</dbReference>
<evidence type="ECO:0000256" key="5">
    <source>
        <dbReference type="ARBA" id="ARBA00023015"/>
    </source>
</evidence>
<dbReference type="SUPFAM" id="SSF52172">
    <property type="entry name" value="CheY-like"/>
    <property type="match status" value="1"/>
</dbReference>
<evidence type="ECO:0000259" key="9">
    <source>
        <dbReference type="PROSITE" id="PS01124"/>
    </source>
</evidence>
<dbReference type="RefSeq" id="WP_133236593.1">
    <property type="nucleotide sequence ID" value="NZ_SMRT01000032.1"/>
</dbReference>
<comment type="caution">
    <text evidence="11">The sequence shown here is derived from an EMBL/GenBank/DDBJ whole genome shotgun (WGS) entry which is preliminary data.</text>
</comment>
<keyword evidence="5" id="KW-0805">Transcription regulation</keyword>
<dbReference type="PROSITE" id="PS00041">
    <property type="entry name" value="HTH_ARAC_FAMILY_1"/>
    <property type="match status" value="1"/>
</dbReference>
<dbReference type="InterPro" id="IPR018060">
    <property type="entry name" value="HTH_AraC"/>
</dbReference>
<protein>
    <submittedName>
        <fullName evidence="11">Response regulator transcription factor</fullName>
    </submittedName>
</protein>
<dbReference type="InterPro" id="IPR001789">
    <property type="entry name" value="Sig_transdc_resp-reg_receiver"/>
</dbReference>
<feature type="modified residue" description="4-aspartylphosphate" evidence="8">
    <location>
        <position position="55"/>
    </location>
</feature>
<dbReference type="OrthoDB" id="342399at2"/>
<dbReference type="Pfam" id="PF00072">
    <property type="entry name" value="Response_reg"/>
    <property type="match status" value="1"/>
</dbReference>
<evidence type="ECO:0000256" key="2">
    <source>
        <dbReference type="ARBA" id="ARBA00022490"/>
    </source>
</evidence>
<dbReference type="Pfam" id="PF12833">
    <property type="entry name" value="HTH_18"/>
    <property type="match status" value="1"/>
</dbReference>
<evidence type="ECO:0000256" key="8">
    <source>
        <dbReference type="PROSITE-ProRule" id="PRU00169"/>
    </source>
</evidence>
<dbReference type="AlphaFoldDB" id="A0A4V2ZRX2"/>
<feature type="domain" description="HTH araC/xylS-type" evidence="9">
    <location>
        <begin position="426"/>
        <end position="524"/>
    </location>
</feature>
<dbReference type="InterPro" id="IPR011006">
    <property type="entry name" value="CheY-like_superfamily"/>
</dbReference>
<sequence length="526" mass="60976">MWKIVIIDDDPNLLEGMRESIPWEELEVEWVGEAIDGQEGLLVIDRFQPDIILTDINMPVMNGLDMIGLLRERGFKGKFIILSGYLDFEYARQALRLQVDDYLTKPITIDNLKAVLSRVTAELEKEHLKENEYNVLKDQLKLYEPLVMEEWMKSVVTGNLHHHSDRFKEINGKIEAWSGKLHLLLCVELQNSLSWEPWDKGRNLVRFAVHNVISELAAGMFSDFEYMELHSRRFAVLLHSGARDLERDHFVGLASELKQRIGDCLNHQLKLPAQAELGNVVEDWRLISESFKMMFLNEDADHYKQYTPLRSVKFYHEFADAVRNGREEEAGTIIAGYIDTLDAGLVCHEQTLQIWASELWAIIAYSLYDVGIELERIIPKFTPYEDMTGAGAYTPAALKSWLERTAAGIINNQHLSDNSKHRQMAEFIIRFVHEHYEENITLGLLADEIQISKNYLGQIFRNVTGETFNQYVTRIRMEKAKRMILEGKLYIYEIAEKVGYSNIPYFSSQFKKYIGVNPTDLMRNKE</sequence>
<dbReference type="Proteomes" id="UP000295636">
    <property type="component" value="Unassembled WGS sequence"/>
</dbReference>
<accession>A0A4V2ZRX2</accession>
<name>A0A4V2ZRX2_9BACL</name>
<proteinExistence type="predicted"/>
<dbReference type="InterPro" id="IPR020449">
    <property type="entry name" value="Tscrpt_reg_AraC-type_HTH"/>
</dbReference>
<comment type="subcellular location">
    <subcellularLocation>
        <location evidence="1">Cytoplasm</location>
    </subcellularLocation>
</comment>
<keyword evidence="3 8" id="KW-0597">Phosphoprotein</keyword>
<dbReference type="GO" id="GO:0000160">
    <property type="term" value="P:phosphorelay signal transduction system"/>
    <property type="evidence" value="ECO:0007669"/>
    <property type="project" value="UniProtKB-KW"/>
</dbReference>
<evidence type="ECO:0000256" key="4">
    <source>
        <dbReference type="ARBA" id="ARBA00023012"/>
    </source>
</evidence>